<accession>A0ABW4YM54</accession>
<dbReference type="PROSITE" id="PS51365">
    <property type="entry name" value="RENAL_DIPEPTIDASE_2"/>
    <property type="match status" value="1"/>
</dbReference>
<keyword evidence="2" id="KW-1185">Reference proteome</keyword>
<dbReference type="PANTHER" id="PTHR10443:SF12">
    <property type="entry name" value="DIPEPTIDASE"/>
    <property type="match status" value="1"/>
</dbReference>
<evidence type="ECO:0000313" key="2">
    <source>
        <dbReference type="Proteomes" id="UP001597362"/>
    </source>
</evidence>
<dbReference type="InterPro" id="IPR032466">
    <property type="entry name" value="Metal_Hydrolase"/>
</dbReference>
<dbReference type="EMBL" id="JBHUHO010000032">
    <property type="protein sequence ID" value="MFD2116754.1"/>
    <property type="molecule type" value="Genomic_DNA"/>
</dbReference>
<reference evidence="2" key="1">
    <citation type="journal article" date="2019" name="Int. J. Syst. Evol. Microbiol.">
        <title>The Global Catalogue of Microorganisms (GCM) 10K type strain sequencing project: providing services to taxonomists for standard genome sequencing and annotation.</title>
        <authorList>
            <consortium name="The Broad Institute Genomics Platform"/>
            <consortium name="The Broad Institute Genome Sequencing Center for Infectious Disease"/>
            <person name="Wu L."/>
            <person name="Ma J."/>
        </authorList>
    </citation>
    <scope>NUCLEOTIDE SEQUENCE [LARGE SCALE GENOMIC DNA]</scope>
    <source>
        <strain evidence="2">GH52</strain>
    </source>
</reference>
<comment type="caution">
    <text evidence="1">The sequence shown here is derived from an EMBL/GenBank/DDBJ whole genome shotgun (WGS) entry which is preliminary data.</text>
</comment>
<organism evidence="1 2">
    <name type="scientific">Paenibacillus yanchengensis</name>
    <dbReference type="NCBI Taxonomy" id="2035833"/>
    <lineage>
        <taxon>Bacteria</taxon>
        <taxon>Bacillati</taxon>
        <taxon>Bacillota</taxon>
        <taxon>Bacilli</taxon>
        <taxon>Bacillales</taxon>
        <taxon>Paenibacillaceae</taxon>
        <taxon>Paenibacillus</taxon>
    </lineage>
</organism>
<dbReference type="PANTHER" id="PTHR10443">
    <property type="entry name" value="MICROSOMAL DIPEPTIDASE"/>
    <property type="match status" value="1"/>
</dbReference>
<dbReference type="SUPFAM" id="SSF51556">
    <property type="entry name" value="Metallo-dependent hydrolases"/>
    <property type="match status" value="1"/>
</dbReference>
<evidence type="ECO:0000313" key="1">
    <source>
        <dbReference type="EMBL" id="MFD2116754.1"/>
    </source>
</evidence>
<protein>
    <submittedName>
        <fullName evidence="1">Dipeptidase</fullName>
    </submittedName>
</protein>
<dbReference type="Pfam" id="PF01244">
    <property type="entry name" value="Peptidase_M19"/>
    <property type="match status" value="1"/>
</dbReference>
<name>A0ABW4YM54_9BACL</name>
<dbReference type="InterPro" id="IPR008257">
    <property type="entry name" value="Pept_M19"/>
</dbReference>
<dbReference type="Gene3D" id="3.20.20.140">
    <property type="entry name" value="Metal-dependent hydrolases"/>
    <property type="match status" value="1"/>
</dbReference>
<dbReference type="RefSeq" id="WP_377773261.1">
    <property type="nucleotide sequence ID" value="NZ_JBHUHO010000032.1"/>
</dbReference>
<gene>
    <name evidence="1" type="ORF">ACFSJH_13580</name>
</gene>
<dbReference type="Proteomes" id="UP001597362">
    <property type="component" value="Unassembled WGS sequence"/>
</dbReference>
<proteinExistence type="predicted"/>
<sequence>MKTIDFHCDALYKLLDDKELSFATAMDTESTVNEKLDVTLDRLVEADSLLQVFAVFVHQSRQNWLLDVLESIDLFYSHIISHPKMSLVRNQHDLATCIEQNKIGAMLSLEGCDGLDGNPALLRLLHRLGLRALSLTWNNANWAADGVLEQRNAGLSSAGAAFVKQCEELGIILDISHLGETSFWDLAAITTRPIIASHSNAFELCPHPRNLNNNQLKYIIENNGLIGITYVPYFLTTNEQATIDDVIRHIEYICELGGQNSIMLGSDFDGIDQHVLGLAHPGQVNQLKESLYKRFDDALVEQFLHKNALTFLQQHLPE</sequence>